<feature type="domain" description="Malonyl-CoA decarboxylase N-terminal" evidence="2">
    <location>
        <begin position="92"/>
        <end position="179"/>
    </location>
</feature>
<dbReference type="InterPro" id="IPR038351">
    <property type="entry name" value="MCD_N_sf"/>
</dbReference>
<evidence type="ECO:0000259" key="1">
    <source>
        <dbReference type="Pfam" id="PF05292"/>
    </source>
</evidence>
<dbReference type="PANTHER" id="PTHR28641:SF1">
    <property type="entry name" value="MALONYL-COA DECARBOXYLASE, MITOCHONDRIAL"/>
    <property type="match status" value="1"/>
</dbReference>
<dbReference type="InterPro" id="IPR038917">
    <property type="entry name" value="Malonyl_CoA_deC"/>
</dbReference>
<dbReference type="Pfam" id="PF17408">
    <property type="entry name" value="MCD_N"/>
    <property type="match status" value="1"/>
</dbReference>
<dbReference type="InterPro" id="IPR042303">
    <property type="entry name" value="Malonyl_CoA_deC_C_sf"/>
</dbReference>
<dbReference type="InterPro" id="IPR035372">
    <property type="entry name" value="MCD_N"/>
</dbReference>
<evidence type="ECO:0000259" key="2">
    <source>
        <dbReference type="Pfam" id="PF17408"/>
    </source>
</evidence>
<dbReference type="EMBL" id="JBHUII010000004">
    <property type="protein sequence ID" value="MFD2205458.1"/>
    <property type="molecule type" value="Genomic_DNA"/>
</dbReference>
<proteinExistence type="predicted"/>
<evidence type="ECO:0000313" key="4">
    <source>
        <dbReference type="Proteomes" id="UP001597294"/>
    </source>
</evidence>
<keyword evidence="4" id="KW-1185">Reference proteome</keyword>
<dbReference type="Gene3D" id="1.20.140.90">
    <property type="entry name" value="Malonyl-CoA decarboxylase, oligemerization domain"/>
    <property type="match status" value="1"/>
</dbReference>
<dbReference type="PANTHER" id="PTHR28641">
    <property type="match status" value="1"/>
</dbReference>
<name>A0ABW5BKP4_9PROT</name>
<evidence type="ECO:0000313" key="3">
    <source>
        <dbReference type="EMBL" id="MFD2205458.1"/>
    </source>
</evidence>
<comment type="caution">
    <text evidence="3">The sequence shown here is derived from an EMBL/GenBank/DDBJ whole genome shotgun (WGS) entry which is preliminary data.</text>
</comment>
<dbReference type="InterPro" id="IPR007956">
    <property type="entry name" value="Malonyl_CoA_deC_C"/>
</dbReference>
<dbReference type="Gene3D" id="3.40.630.150">
    <property type="entry name" value="Malonyl-CoA decarboxylase, catalytic domain"/>
    <property type="match status" value="1"/>
</dbReference>
<protein>
    <submittedName>
        <fullName evidence="3">Malonyl-CoA decarboxylase</fullName>
    </submittedName>
</protein>
<dbReference type="Pfam" id="PF05292">
    <property type="entry name" value="MCD"/>
    <property type="match status" value="1"/>
</dbReference>
<gene>
    <name evidence="3" type="ORF">ACFSKO_07545</name>
</gene>
<organism evidence="3 4">
    <name type="scientific">Kiloniella antarctica</name>
    <dbReference type="NCBI Taxonomy" id="1550907"/>
    <lineage>
        <taxon>Bacteria</taxon>
        <taxon>Pseudomonadati</taxon>
        <taxon>Pseudomonadota</taxon>
        <taxon>Alphaproteobacteria</taxon>
        <taxon>Rhodospirillales</taxon>
        <taxon>Kiloniellaceae</taxon>
        <taxon>Kiloniella</taxon>
    </lineage>
</organism>
<dbReference type="Proteomes" id="UP001597294">
    <property type="component" value="Unassembled WGS sequence"/>
</dbReference>
<feature type="domain" description="Malonyl-CoA decarboxylase C-terminal" evidence="1">
    <location>
        <begin position="182"/>
        <end position="440"/>
    </location>
</feature>
<sequence length="495" mass="55540">MAETSLPTGPSLSQISGTWRDIAQSAARTLGLGILTPSDPSLTTLKQLMEGCINGPGGEVSQRMRTADLGRIYLELDKQGREGFLTCLAADFAPDENKLRQSAENYLSATTDAQRTIAANNLRQSSAPERLKLLTQFNALPNGVKFLVDMRTDLLTFKGKDPYLQALDSDLQQLLSSWFDIGFLDFVEMTWRTPAALLEKLITYEAVHQITSWQDLKNRLDSDRRCYALFHPRMPNEPLAFVEVALVKGLADNVQHILDVAAPLGDPQNADTAIFYSITNTQTGLRGISFGEHLIKKVVPHLSRELPQIKSFSTLSPVPGFKRWLESLDDAVFEEAVTRDELKSLQKATKQKAIKSAIFNLIDQEKWFENFEKTDLLRGPLLRLNAAYFLEKDPKGRALDPVARFHLKNGAELNQINWMGDVSDKGISQAVGIMVNYKYDLAKIEKNHELFINEGIVAMSTQVRAYLKQLNIPYLKRNPFTNTNPLQKLRKTLSG</sequence>
<reference evidence="4" key="1">
    <citation type="journal article" date="2019" name="Int. J. Syst. Evol. Microbiol.">
        <title>The Global Catalogue of Microorganisms (GCM) 10K type strain sequencing project: providing services to taxonomists for standard genome sequencing and annotation.</title>
        <authorList>
            <consortium name="The Broad Institute Genomics Platform"/>
            <consortium name="The Broad Institute Genome Sequencing Center for Infectious Disease"/>
            <person name="Wu L."/>
            <person name="Ma J."/>
        </authorList>
    </citation>
    <scope>NUCLEOTIDE SEQUENCE [LARGE SCALE GENOMIC DNA]</scope>
    <source>
        <strain evidence="4">CGMCC 4.7192</strain>
    </source>
</reference>
<dbReference type="RefSeq" id="WP_380250087.1">
    <property type="nucleotide sequence ID" value="NZ_JBHUII010000004.1"/>
</dbReference>
<accession>A0ABW5BKP4</accession>